<feature type="region of interest" description="Disordered" evidence="1">
    <location>
        <begin position="402"/>
        <end position="428"/>
    </location>
</feature>
<dbReference type="InterPro" id="IPR040976">
    <property type="entry name" value="Pkinase_fungal"/>
</dbReference>
<evidence type="ECO:0000259" key="2">
    <source>
        <dbReference type="Pfam" id="PF17667"/>
    </source>
</evidence>
<dbReference type="EMBL" id="ML220128">
    <property type="protein sequence ID" value="TGZ79883.1"/>
    <property type="molecule type" value="Genomic_DNA"/>
</dbReference>
<accession>A0A4S2MTR1</accession>
<dbReference type="PANTHER" id="PTHR38248:SF2">
    <property type="entry name" value="FUNK1 11"/>
    <property type="match status" value="1"/>
</dbReference>
<evidence type="ECO:0000313" key="3">
    <source>
        <dbReference type="EMBL" id="TGZ79883.1"/>
    </source>
</evidence>
<feature type="compositionally biased region" description="Low complexity" evidence="1">
    <location>
        <begin position="14"/>
        <end position="24"/>
    </location>
</feature>
<gene>
    <name evidence="3" type="ORF">EX30DRAFT_349851</name>
</gene>
<organism evidence="3 4">
    <name type="scientific">Ascodesmis nigricans</name>
    <dbReference type="NCBI Taxonomy" id="341454"/>
    <lineage>
        <taxon>Eukaryota</taxon>
        <taxon>Fungi</taxon>
        <taxon>Dikarya</taxon>
        <taxon>Ascomycota</taxon>
        <taxon>Pezizomycotina</taxon>
        <taxon>Pezizomycetes</taxon>
        <taxon>Pezizales</taxon>
        <taxon>Ascodesmidaceae</taxon>
        <taxon>Ascodesmis</taxon>
    </lineage>
</organism>
<evidence type="ECO:0000256" key="1">
    <source>
        <dbReference type="SAM" id="MobiDB-lite"/>
    </source>
</evidence>
<protein>
    <recommendedName>
        <fullName evidence="2">Fungal-type protein kinase domain-containing protein</fullName>
    </recommendedName>
</protein>
<feature type="domain" description="Fungal-type protein kinase" evidence="2">
    <location>
        <begin position="189"/>
        <end position="422"/>
    </location>
</feature>
<feature type="compositionally biased region" description="Basic and acidic residues" evidence="1">
    <location>
        <begin position="402"/>
        <end position="419"/>
    </location>
</feature>
<sequence length="428" mass="47977">MAHSGGATTPVKRSSASQSSEPASNHLLRVGPVVADELRGTVYSGFGALSFIDSLYPVCDSAHVKALIDCTFDAQSERWKSWPKEPTEEAVIQWLKQWTKRLVEVFGAGKARSRVRNSGHVPLCKHIHSLLTWAAFCLLTQRTAANGSALRKPDVIFIDRNLSLPCPEEGDQSCTAECEEEADYCTVCAVSWDRVRVVGELKENAGESGSQRQADRKMVLTIAHRVREIFGTQPGRRYVHAFSLCESLLRCFLFDRSGVVASEHFNIHSKPELVVRVFAAYLYGSPDWTGFDPTIQVTDNNQHPRTYDPTAQDRGDPFITFEVDSNKTQLYLDPEPLFLQPTIASRGSVCWRARRADSDRGGWEFVVKDQWRNKEREHEGVLLKRLEGVEGVAQRVHHEDVMVDEQRDDTADATRRGLDFDSSVPADG</sequence>
<proteinExistence type="predicted"/>
<name>A0A4S2MTR1_9PEZI</name>
<keyword evidence="4" id="KW-1185">Reference proteome</keyword>
<dbReference type="Pfam" id="PF17667">
    <property type="entry name" value="Pkinase_fungal"/>
    <property type="match status" value="1"/>
</dbReference>
<reference evidence="3 4" key="1">
    <citation type="submission" date="2019-04" db="EMBL/GenBank/DDBJ databases">
        <title>Comparative genomics and transcriptomics to analyze fruiting body development in filamentous ascomycetes.</title>
        <authorList>
            <consortium name="DOE Joint Genome Institute"/>
            <person name="Lutkenhaus R."/>
            <person name="Traeger S."/>
            <person name="Breuer J."/>
            <person name="Kuo A."/>
            <person name="Lipzen A."/>
            <person name="Pangilinan J."/>
            <person name="Dilworth D."/>
            <person name="Sandor L."/>
            <person name="Poggeler S."/>
            <person name="Barry K."/>
            <person name="Grigoriev I.V."/>
            <person name="Nowrousian M."/>
        </authorList>
    </citation>
    <scope>NUCLEOTIDE SEQUENCE [LARGE SCALE GENOMIC DNA]</scope>
    <source>
        <strain evidence="3 4">CBS 389.68</strain>
    </source>
</reference>
<dbReference type="STRING" id="341454.A0A4S2MTR1"/>
<feature type="region of interest" description="Disordered" evidence="1">
    <location>
        <begin position="1"/>
        <end position="24"/>
    </location>
</feature>
<evidence type="ECO:0000313" key="4">
    <source>
        <dbReference type="Proteomes" id="UP000298138"/>
    </source>
</evidence>
<dbReference type="InParanoid" id="A0A4S2MTR1"/>
<dbReference type="Proteomes" id="UP000298138">
    <property type="component" value="Unassembled WGS sequence"/>
</dbReference>
<dbReference type="OrthoDB" id="5584477at2759"/>
<dbReference type="PANTHER" id="PTHR38248">
    <property type="entry name" value="FUNK1 6"/>
    <property type="match status" value="1"/>
</dbReference>
<dbReference type="AlphaFoldDB" id="A0A4S2MTR1"/>